<accession>A0A2U3B6S3</accession>
<keyword evidence="3" id="KW-1185">Reference proteome</keyword>
<feature type="signal peptide" evidence="1">
    <location>
        <begin position="1"/>
        <end position="19"/>
    </location>
</feature>
<organism evidence="2 3">
    <name type="scientific">Vibrio albus</name>
    <dbReference type="NCBI Taxonomy" id="2200953"/>
    <lineage>
        <taxon>Bacteria</taxon>
        <taxon>Pseudomonadati</taxon>
        <taxon>Pseudomonadota</taxon>
        <taxon>Gammaproteobacteria</taxon>
        <taxon>Vibrionales</taxon>
        <taxon>Vibrionaceae</taxon>
        <taxon>Vibrio</taxon>
    </lineage>
</organism>
<dbReference type="Proteomes" id="UP000245362">
    <property type="component" value="Unassembled WGS sequence"/>
</dbReference>
<evidence type="ECO:0000313" key="3">
    <source>
        <dbReference type="Proteomes" id="UP000245362"/>
    </source>
</evidence>
<dbReference type="RefSeq" id="WP_109320628.1">
    <property type="nucleotide sequence ID" value="NZ_QFWT01000009.1"/>
</dbReference>
<dbReference type="EMBL" id="QFWT01000009">
    <property type="protein sequence ID" value="PWI32488.1"/>
    <property type="molecule type" value="Genomic_DNA"/>
</dbReference>
<gene>
    <name evidence="2" type="ORF">DI392_15675</name>
</gene>
<keyword evidence="1" id="KW-0732">Signal</keyword>
<dbReference type="OrthoDB" id="8746278at2"/>
<comment type="caution">
    <text evidence="2">The sequence shown here is derived from an EMBL/GenBank/DDBJ whole genome shotgun (WGS) entry which is preliminary data.</text>
</comment>
<evidence type="ECO:0000313" key="2">
    <source>
        <dbReference type="EMBL" id="PWI32488.1"/>
    </source>
</evidence>
<dbReference type="AlphaFoldDB" id="A0A2U3B6S3"/>
<proteinExistence type="predicted"/>
<protein>
    <recommendedName>
        <fullName evidence="4">Beta-lactamase</fullName>
    </recommendedName>
</protein>
<name>A0A2U3B6S3_9VIBR</name>
<evidence type="ECO:0000256" key="1">
    <source>
        <dbReference type="SAM" id="SignalP"/>
    </source>
</evidence>
<sequence>MKISVLSMLLVLGAFGAQGEELSLSWDWIVSAEAVSHRDTLYTEVKNDTGTDRINGLLDVEAGYGHWRGLFSLKGNNLYSSDEKEDPSSRFIVRELFWQGSGSIADTSLDMTVGKVRLDWGVGYGYRPLDIFKPYRRHPVGIQVEEGAGVASLSYFDSQGEWTLLYTNSSWTNESGSLLEEKTEQQGIGIRRYKLVGDHEYQWLLYYDDLRHSLVGGSVVSVLNDAWEVHASAVYQARFMGYAIQEDYEPVVLNEQKQAFQGLLGTTWANEAGHSVILEYWYDSRSWGEDEWNEAHQRVTSFSSDPGLNALRYSYAQGLTHANLMQHNLMLHWSLDSRWLNNLTPTLDLLYSPVDHGIIATQWLTYLMLDTGRSKAEMEVAGRYFGGDDSSVYARLPDDFMLLLNIKGKF</sequence>
<feature type="chain" id="PRO_5015657402" description="Beta-lactamase" evidence="1">
    <location>
        <begin position="20"/>
        <end position="410"/>
    </location>
</feature>
<reference evidence="2 3" key="1">
    <citation type="submission" date="2018-05" db="EMBL/GenBank/DDBJ databases">
        <title>Vibrio limimaris sp. nov., isolated from marine sediment.</title>
        <authorList>
            <person name="Li C.-M."/>
        </authorList>
    </citation>
    <scope>NUCLEOTIDE SEQUENCE [LARGE SCALE GENOMIC DNA]</scope>
    <source>
        <strain evidence="2 3">E4404</strain>
    </source>
</reference>
<evidence type="ECO:0008006" key="4">
    <source>
        <dbReference type="Google" id="ProtNLM"/>
    </source>
</evidence>